<dbReference type="OrthoDB" id="5538558at2759"/>
<dbReference type="HOGENOM" id="CLU_065192_0_0_1"/>
<dbReference type="InterPro" id="IPR050563">
    <property type="entry name" value="4-hydroxybenzoyl-CoA_TE"/>
</dbReference>
<evidence type="ECO:0000313" key="2">
    <source>
        <dbReference type="EMBL" id="EED24516.1"/>
    </source>
</evidence>
<accession>B8LXL5</accession>
<organism evidence="2 3">
    <name type="scientific">Talaromyces stipitatus (strain ATCC 10500 / CBS 375.48 / QM 6759 / NRRL 1006)</name>
    <name type="common">Penicillium stipitatum</name>
    <dbReference type="NCBI Taxonomy" id="441959"/>
    <lineage>
        <taxon>Eukaryota</taxon>
        <taxon>Fungi</taxon>
        <taxon>Dikarya</taxon>
        <taxon>Ascomycota</taxon>
        <taxon>Pezizomycotina</taxon>
        <taxon>Eurotiomycetes</taxon>
        <taxon>Eurotiomycetidae</taxon>
        <taxon>Eurotiales</taxon>
        <taxon>Trichocomaceae</taxon>
        <taxon>Talaromyces</taxon>
        <taxon>Talaromyces sect. Talaromyces</taxon>
    </lineage>
</organism>
<dbReference type="AlphaFoldDB" id="B8LXL5"/>
<dbReference type="eggNOG" id="ENOG502S78C">
    <property type="taxonomic scope" value="Eukaryota"/>
</dbReference>
<dbReference type="RefSeq" id="XP_002341903.1">
    <property type="nucleotide sequence ID" value="XM_002341862.1"/>
</dbReference>
<dbReference type="Pfam" id="PF13279">
    <property type="entry name" value="4HBT_2"/>
    <property type="match status" value="1"/>
</dbReference>
<evidence type="ECO:0000313" key="3">
    <source>
        <dbReference type="Proteomes" id="UP000001745"/>
    </source>
</evidence>
<dbReference type="PhylomeDB" id="B8LXL5"/>
<dbReference type="SUPFAM" id="SSF54637">
    <property type="entry name" value="Thioesterase/thiol ester dehydrase-isomerase"/>
    <property type="match status" value="1"/>
</dbReference>
<keyword evidence="3" id="KW-1185">Reference proteome</keyword>
<reference evidence="3" key="1">
    <citation type="journal article" date="2015" name="Genome Announc.">
        <title>Genome sequence of the AIDS-associated pathogen Penicillium marneffei (ATCC18224) and its near taxonomic relative Talaromyces stipitatus (ATCC10500).</title>
        <authorList>
            <person name="Nierman W.C."/>
            <person name="Fedorova-Abrams N.D."/>
            <person name="Andrianopoulos A."/>
        </authorList>
    </citation>
    <scope>NUCLEOTIDE SEQUENCE [LARGE SCALE GENOMIC DNA]</scope>
    <source>
        <strain evidence="3">ATCC 10500 / CBS 375.48 / QM 6759 / NRRL 1006</strain>
    </source>
</reference>
<dbReference type="GeneID" id="8109412"/>
<gene>
    <name evidence="2" type="ORF">TSTA_078710</name>
</gene>
<dbReference type="PANTHER" id="PTHR31793:SF39">
    <property type="entry name" value="THIOESTERASE_THIOL ESTER DEHYDRASE-ISOMERASE"/>
    <property type="match status" value="1"/>
</dbReference>
<dbReference type="Gene3D" id="3.10.129.10">
    <property type="entry name" value="Hotdog Thioesterase"/>
    <property type="match status" value="1"/>
</dbReference>
<evidence type="ECO:0008006" key="4">
    <source>
        <dbReference type="Google" id="ProtNLM"/>
    </source>
</evidence>
<dbReference type="Proteomes" id="UP000001745">
    <property type="component" value="Unassembled WGS sequence"/>
</dbReference>
<protein>
    <recommendedName>
        <fullName evidence="4">Thioesterase/thiol ester dehydrase-isomerase</fullName>
    </recommendedName>
</protein>
<dbReference type="VEuPathDB" id="FungiDB:TSTA_078710"/>
<dbReference type="InterPro" id="IPR029069">
    <property type="entry name" value="HotDog_dom_sf"/>
</dbReference>
<dbReference type="EMBL" id="EQ962652">
    <property type="protein sequence ID" value="EED24516.1"/>
    <property type="molecule type" value="Genomic_DNA"/>
</dbReference>
<feature type="region of interest" description="Disordered" evidence="1">
    <location>
        <begin position="40"/>
        <end position="61"/>
    </location>
</feature>
<dbReference type="InParanoid" id="B8LXL5"/>
<dbReference type="OMA" id="KFPMTWP"/>
<dbReference type="PANTHER" id="PTHR31793">
    <property type="entry name" value="4-HYDROXYBENZOYL-COA THIOESTERASE FAMILY MEMBER"/>
    <property type="match status" value="1"/>
</dbReference>
<name>B8LXL5_TALSN</name>
<dbReference type="CDD" id="cd00586">
    <property type="entry name" value="4HBT"/>
    <property type="match status" value="1"/>
</dbReference>
<dbReference type="GO" id="GO:0047617">
    <property type="term" value="F:fatty acyl-CoA hydrolase activity"/>
    <property type="evidence" value="ECO:0007669"/>
    <property type="project" value="TreeGrafter"/>
</dbReference>
<evidence type="ECO:0000256" key="1">
    <source>
        <dbReference type="SAM" id="MobiDB-lite"/>
    </source>
</evidence>
<sequence length="337" mass="38964">MTMSPTHGFQRSQFSHLLTLGSAQRNIRLFSAASYRFSSSYLSSPQTPPTQESTAVKKAKPHRIDPRWLTDTKRRIGKCLMFGLKPAQVDEAGRILQRLARDWRELIAGTDGFLTHTTRRALFRRDVVWGDMDSMVRSRPGRLFSTRDLICARADHAYLGFRPGHINNVAYVRYAETARVNLMHNYATHIDPAHQQEWLNTVGNKGIGLILQSIKIDYKFPMTWPDKITVYHRLTQNPSDTLTKSYFQQEALILSECKQRPAARVIEQNFLYDYTQLRKTDTAPEFMLQQFQEAWALQEESKKLWQQQVADIENEVRRLELESWNNPNAVEDMGSAG</sequence>
<proteinExistence type="predicted"/>